<dbReference type="InterPro" id="IPR001296">
    <property type="entry name" value="Glyco_trans_1"/>
</dbReference>
<evidence type="ECO:0000256" key="1">
    <source>
        <dbReference type="ARBA" id="ARBA00022676"/>
    </source>
</evidence>
<dbReference type="RefSeq" id="WP_334353176.1">
    <property type="nucleotide sequence ID" value="NZ_JBAKUA010000002.1"/>
</dbReference>
<feature type="domain" description="Glycosyltransferase subfamily 4-like N-terminal" evidence="4">
    <location>
        <begin position="359"/>
        <end position="530"/>
    </location>
</feature>
<dbReference type="AlphaFoldDB" id="A0AB35XK53"/>
<evidence type="ECO:0000313" key="6">
    <source>
        <dbReference type="Proteomes" id="UP001309299"/>
    </source>
</evidence>
<evidence type="ECO:0000256" key="2">
    <source>
        <dbReference type="ARBA" id="ARBA00022679"/>
    </source>
</evidence>
<feature type="domain" description="Glycosyl transferase family 1" evidence="3">
    <location>
        <begin position="548"/>
        <end position="692"/>
    </location>
</feature>
<dbReference type="PANTHER" id="PTHR45947">
    <property type="entry name" value="SULFOQUINOVOSYL TRANSFERASE SQD2"/>
    <property type="match status" value="1"/>
</dbReference>
<keyword evidence="2" id="KW-0808">Transferase</keyword>
<dbReference type="Pfam" id="PF00534">
    <property type="entry name" value="Glycos_transf_1"/>
    <property type="match status" value="1"/>
</dbReference>
<dbReference type="Pfam" id="PF13692">
    <property type="entry name" value="Glyco_trans_1_4"/>
    <property type="match status" value="1"/>
</dbReference>
<sequence length="716" mass="78594">MTTFTIASNQGTMGGGEVMMFAIAEAARELGRDVTIVAPQTPGDVVAEARKRGFRVIAIHGDTTGKYLENLRRWDASERTGLLWCNGLRPAFATSGHPDRVVHLHQRPLGKLRAPAVVARHGTLATVVPSASMAEAVSDARVMWNWNPPARHRAPRPVEGTVTVGFLGRLSSDKGVPRLCEAMAELKRRHPGRFRLLLAGESRFVDPADAQLVARRIASLGDLVDHRGWMDRDEFFSSVDLSVFPSVWPEPFGLVVSEAMSARCPFVLTDAGALQEVAGPDHPFVARADDATSLADAIERAAEGYDKGLLDAAHDRWQENFSPEAGRTRLAEILADVDPEPDQGAPHVAIAHDYLTQRGGAERVVTQFARMFPEAPIITSVYESDLTYPEFSTHEVITSPLNKIGWLRRHFRAGLPLYDWAFDHTEVPAGTDTVLVSTTGFAHGVKTPPNCRKVVYCHSPARFLYLADDYLGGHWWRSPKGIVLKVLTPPLRRWDRRAAASADEYLCNSTVVRDRIRDVYGIEAAVVHPPYSLDPTGPQEPLPGLDHPSFFLVVSRLMPYKNVDIVLNAFVDLPDEHLVVVGSGPLRDELHDLAPANVSFFEGISDAQLRWAYAHAAAVIAPSKEDFGLTPVEGFAFGTPCLALHAGGYLDTIVDGVSGRFFDSATPEAVTQAVRQFRENPLEERTVLEHAGKFSPETFARAIVAHVEFSSDSQKD</sequence>
<dbReference type="PANTHER" id="PTHR45947:SF3">
    <property type="entry name" value="SULFOQUINOVOSYL TRANSFERASE SQD2"/>
    <property type="match status" value="1"/>
</dbReference>
<dbReference type="EMBL" id="JBAKUA010000002">
    <property type="protein sequence ID" value="MEH1545870.1"/>
    <property type="molecule type" value="Genomic_DNA"/>
</dbReference>
<dbReference type="Proteomes" id="UP001309299">
    <property type="component" value="Unassembled WGS sequence"/>
</dbReference>
<dbReference type="Pfam" id="PF13439">
    <property type="entry name" value="Glyco_transf_4"/>
    <property type="match status" value="1"/>
</dbReference>
<evidence type="ECO:0000259" key="4">
    <source>
        <dbReference type="Pfam" id="PF13439"/>
    </source>
</evidence>
<dbReference type="CDD" id="cd03801">
    <property type="entry name" value="GT4_PimA-like"/>
    <property type="match status" value="1"/>
</dbReference>
<proteinExistence type="predicted"/>
<dbReference type="GO" id="GO:0016757">
    <property type="term" value="F:glycosyltransferase activity"/>
    <property type="evidence" value="ECO:0007669"/>
    <property type="project" value="UniProtKB-KW"/>
</dbReference>
<dbReference type="GO" id="GO:1901137">
    <property type="term" value="P:carbohydrate derivative biosynthetic process"/>
    <property type="evidence" value="ECO:0007669"/>
    <property type="project" value="UniProtKB-ARBA"/>
</dbReference>
<dbReference type="InterPro" id="IPR028098">
    <property type="entry name" value="Glyco_trans_4-like_N"/>
</dbReference>
<dbReference type="Gene3D" id="3.40.50.2000">
    <property type="entry name" value="Glycogen Phosphorylase B"/>
    <property type="match status" value="4"/>
</dbReference>
<name>A0AB35XK53_9ACTN</name>
<dbReference type="SUPFAM" id="SSF53756">
    <property type="entry name" value="UDP-Glycosyltransferase/glycogen phosphorylase"/>
    <property type="match status" value="2"/>
</dbReference>
<dbReference type="InterPro" id="IPR050194">
    <property type="entry name" value="Glycosyltransferase_grp1"/>
</dbReference>
<evidence type="ECO:0000313" key="5">
    <source>
        <dbReference type="EMBL" id="MEH1545870.1"/>
    </source>
</evidence>
<gene>
    <name evidence="5" type="ORF">V7F78_02320</name>
</gene>
<organism evidence="5 6">
    <name type="scientific">Cutibacterium avidum</name>
    <dbReference type="NCBI Taxonomy" id="33010"/>
    <lineage>
        <taxon>Bacteria</taxon>
        <taxon>Bacillati</taxon>
        <taxon>Actinomycetota</taxon>
        <taxon>Actinomycetes</taxon>
        <taxon>Propionibacteriales</taxon>
        <taxon>Propionibacteriaceae</taxon>
        <taxon>Cutibacterium</taxon>
    </lineage>
</organism>
<accession>A0AB35XK53</accession>
<keyword evidence="1" id="KW-0328">Glycosyltransferase</keyword>
<evidence type="ECO:0000259" key="3">
    <source>
        <dbReference type="Pfam" id="PF00534"/>
    </source>
</evidence>
<comment type="caution">
    <text evidence="5">The sequence shown here is derived from an EMBL/GenBank/DDBJ whole genome shotgun (WGS) entry which is preliminary data.</text>
</comment>
<reference evidence="5" key="1">
    <citation type="submission" date="2024-02" db="EMBL/GenBank/DDBJ databases">
        <title>Bacterial skin colonization with Propionibacterium avidum as a risk factor for Periprosthetic Joint Infections - a single-center prospective study.</title>
        <authorList>
            <person name="Achermann Y."/>
        </authorList>
    </citation>
    <scope>NUCLEOTIDE SEQUENCE</scope>
    <source>
        <strain evidence="5">PAVI-2017310195</strain>
    </source>
</reference>
<protein>
    <submittedName>
        <fullName evidence="5">Glycosyltransferase</fullName>
    </submittedName>
</protein>